<evidence type="ECO:0000313" key="2">
    <source>
        <dbReference type="Proteomes" id="UP000005695"/>
    </source>
</evidence>
<keyword evidence="2" id="KW-1185">Reference proteome</keyword>
<dbReference type="AlphaFoldDB" id="Q1JZJ3"/>
<reference evidence="1" key="1">
    <citation type="submission" date="2006-05" db="EMBL/GenBank/DDBJ databases">
        <title>Annotation of the draft genome assembly of Desulfuromonas acetoxidans DSM 684.</title>
        <authorList>
            <consortium name="US DOE Joint Genome Institute (JGI-ORNL)"/>
            <person name="Larimer F."/>
            <person name="Land M."/>
            <person name="Hauser L."/>
        </authorList>
    </citation>
    <scope>NUCLEOTIDE SEQUENCE [LARGE SCALE GENOMIC DNA]</scope>
    <source>
        <strain evidence="1">DSM 684</strain>
    </source>
</reference>
<accession>Q1JZJ3</accession>
<reference evidence="1" key="2">
    <citation type="submission" date="2006-05" db="EMBL/GenBank/DDBJ databases">
        <title>Sequencing of the draft genome and assembly of Desulfuromonas acetoxidans DSM 684.</title>
        <authorList>
            <consortium name="US DOE Joint Genome Institute (JGI-PGF)"/>
            <person name="Copeland A."/>
            <person name="Lucas S."/>
            <person name="Lapidus A."/>
            <person name="Barry K."/>
            <person name="Detter J.C."/>
            <person name="Glavina del Rio T."/>
            <person name="Hammon N."/>
            <person name="Israni S."/>
            <person name="Dalin E."/>
            <person name="Tice H."/>
            <person name="Bruce D."/>
            <person name="Pitluck S."/>
            <person name="Richardson P."/>
        </authorList>
    </citation>
    <scope>NUCLEOTIDE SEQUENCE [LARGE SCALE GENOMIC DNA]</scope>
    <source>
        <strain evidence="1">DSM 684</strain>
    </source>
</reference>
<name>Q1JZJ3_DESA6</name>
<gene>
    <name evidence="1" type="ORF">Dace_1436</name>
</gene>
<sequence length="157" mass="17590">MALSSEERQWIDQQLSLIGTLQTEIHDLFLSAQGADACAQCQGSCCELGHNHMTLANLLAAILQDKLPAAHFDRTCPFLGDNGCTLDIAVRPYNCITFICEDVEQALSVEEQNRFYRLEQQLRSLYIAFDERYLGSSLQGLLIRSQSMAGSLFLARR</sequence>
<protein>
    <submittedName>
        <fullName evidence="1">Uncharacterized protein</fullName>
    </submittedName>
</protein>
<dbReference type="EMBL" id="AAEW02000009">
    <property type="protein sequence ID" value="EAT15574.1"/>
    <property type="molecule type" value="Genomic_DNA"/>
</dbReference>
<proteinExistence type="predicted"/>
<dbReference type="Proteomes" id="UP000005695">
    <property type="component" value="Unassembled WGS sequence"/>
</dbReference>
<evidence type="ECO:0000313" key="1">
    <source>
        <dbReference type="EMBL" id="EAT15574.1"/>
    </source>
</evidence>
<organism evidence="1 2">
    <name type="scientific">Desulfuromonas acetoxidans (strain DSM 684 / 11070)</name>
    <dbReference type="NCBI Taxonomy" id="281689"/>
    <lineage>
        <taxon>Bacteria</taxon>
        <taxon>Pseudomonadati</taxon>
        <taxon>Thermodesulfobacteriota</taxon>
        <taxon>Desulfuromonadia</taxon>
        <taxon>Desulfuromonadales</taxon>
        <taxon>Desulfuromonadaceae</taxon>
        <taxon>Desulfuromonas</taxon>
    </lineage>
</organism>
<comment type="caution">
    <text evidence="1">The sequence shown here is derived from an EMBL/GenBank/DDBJ whole genome shotgun (WGS) entry which is preliminary data.</text>
</comment>